<dbReference type="Gene3D" id="2.30.29.30">
    <property type="entry name" value="Pleckstrin-homology domain (PH domain)/Phosphotyrosine-binding domain (PTB)"/>
    <property type="match status" value="1"/>
</dbReference>
<dbReference type="SUPFAM" id="SSF57903">
    <property type="entry name" value="FYVE/PHD zinc finger"/>
    <property type="match status" value="1"/>
</dbReference>
<dbReference type="PANTHER" id="PTHR12673">
    <property type="entry name" value="FACIOGENITAL DYSPLASIA PROTEIN"/>
    <property type="match status" value="1"/>
</dbReference>
<dbReference type="SUPFAM" id="SSF48065">
    <property type="entry name" value="DBL homology domain (DH-domain)"/>
    <property type="match status" value="1"/>
</dbReference>
<evidence type="ECO:0000256" key="2">
    <source>
        <dbReference type="ARBA" id="ARBA00022490"/>
    </source>
</evidence>
<dbReference type="InterPro" id="IPR000219">
    <property type="entry name" value="DH_dom"/>
</dbReference>
<feature type="compositionally biased region" description="Basic residues" evidence="9">
    <location>
        <begin position="1"/>
        <end position="10"/>
    </location>
</feature>
<keyword evidence="5 8" id="KW-0863">Zinc-finger</keyword>
<dbReference type="EMBL" id="CAJNOW010004387">
    <property type="protein sequence ID" value="CAF1414929.1"/>
    <property type="molecule type" value="Genomic_DNA"/>
</dbReference>
<evidence type="ECO:0000256" key="8">
    <source>
        <dbReference type="PROSITE-ProRule" id="PRU00091"/>
    </source>
</evidence>
<name>A0A815M367_9BILA</name>
<evidence type="ECO:0000256" key="9">
    <source>
        <dbReference type="SAM" id="MobiDB-lite"/>
    </source>
</evidence>
<dbReference type="Pfam" id="PF01363">
    <property type="entry name" value="FYVE"/>
    <property type="match status" value="1"/>
</dbReference>
<evidence type="ECO:0000256" key="1">
    <source>
        <dbReference type="ARBA" id="ARBA00004245"/>
    </source>
</evidence>
<dbReference type="PANTHER" id="PTHR12673:SF159">
    <property type="entry name" value="LD03170P"/>
    <property type="match status" value="1"/>
</dbReference>
<dbReference type="InterPro" id="IPR051092">
    <property type="entry name" value="FYVE_RhoGEF_PH"/>
</dbReference>
<reference evidence="13" key="1">
    <citation type="submission" date="2021-02" db="EMBL/GenBank/DDBJ databases">
        <authorList>
            <person name="Nowell W R."/>
        </authorList>
    </citation>
    <scope>NUCLEOTIDE SEQUENCE</scope>
</reference>
<evidence type="ECO:0000256" key="5">
    <source>
        <dbReference type="ARBA" id="ARBA00022771"/>
    </source>
</evidence>
<dbReference type="InterPro" id="IPR001849">
    <property type="entry name" value="PH_domain"/>
</dbReference>
<keyword evidence="3" id="KW-0344">Guanine-nucleotide releasing factor</keyword>
<dbReference type="Pfam" id="PF00169">
    <property type="entry name" value="PH"/>
    <property type="match status" value="1"/>
</dbReference>
<accession>A0A815M367</accession>
<feature type="domain" description="DH" evidence="11">
    <location>
        <begin position="244"/>
        <end position="433"/>
    </location>
</feature>
<evidence type="ECO:0000259" key="12">
    <source>
        <dbReference type="PROSITE" id="PS50178"/>
    </source>
</evidence>
<keyword evidence="4" id="KW-0479">Metal-binding</keyword>
<evidence type="ECO:0000256" key="7">
    <source>
        <dbReference type="ARBA" id="ARBA00023212"/>
    </source>
</evidence>
<evidence type="ECO:0000256" key="4">
    <source>
        <dbReference type="ARBA" id="ARBA00022723"/>
    </source>
</evidence>
<dbReference type="SUPFAM" id="SSF50729">
    <property type="entry name" value="PH domain-like"/>
    <property type="match status" value="1"/>
</dbReference>
<organism evidence="13 14">
    <name type="scientific">Rotaria magnacalcarata</name>
    <dbReference type="NCBI Taxonomy" id="392030"/>
    <lineage>
        <taxon>Eukaryota</taxon>
        <taxon>Metazoa</taxon>
        <taxon>Spiralia</taxon>
        <taxon>Gnathifera</taxon>
        <taxon>Rotifera</taxon>
        <taxon>Eurotatoria</taxon>
        <taxon>Bdelloidea</taxon>
        <taxon>Philodinida</taxon>
        <taxon>Philodinidae</taxon>
        <taxon>Rotaria</taxon>
    </lineage>
</organism>
<dbReference type="GO" id="GO:0005856">
    <property type="term" value="C:cytoskeleton"/>
    <property type="evidence" value="ECO:0007669"/>
    <property type="project" value="UniProtKB-SubCell"/>
</dbReference>
<dbReference type="GO" id="GO:0005085">
    <property type="term" value="F:guanyl-nucleotide exchange factor activity"/>
    <property type="evidence" value="ECO:0007669"/>
    <property type="project" value="UniProtKB-KW"/>
</dbReference>
<feature type="region of interest" description="Disordered" evidence="9">
    <location>
        <begin position="1"/>
        <end position="43"/>
    </location>
</feature>
<dbReference type="PROSITE" id="PS50010">
    <property type="entry name" value="DH_2"/>
    <property type="match status" value="1"/>
</dbReference>
<dbReference type="Proteomes" id="UP000663834">
    <property type="component" value="Unassembled WGS sequence"/>
</dbReference>
<dbReference type="InterPro" id="IPR035899">
    <property type="entry name" value="DBL_dom_sf"/>
</dbReference>
<dbReference type="SMART" id="SM00064">
    <property type="entry name" value="FYVE"/>
    <property type="match status" value="1"/>
</dbReference>
<dbReference type="OrthoDB" id="660555at2759"/>
<dbReference type="Pfam" id="PF00621">
    <property type="entry name" value="RhoGEF"/>
    <property type="match status" value="1"/>
</dbReference>
<dbReference type="SMART" id="SM00233">
    <property type="entry name" value="PH"/>
    <property type="match status" value="1"/>
</dbReference>
<keyword evidence="2" id="KW-0963">Cytoplasm</keyword>
<dbReference type="InterPro" id="IPR011993">
    <property type="entry name" value="PH-like_dom_sf"/>
</dbReference>
<dbReference type="Gene3D" id="3.30.40.10">
    <property type="entry name" value="Zinc/RING finger domain, C3HC4 (zinc finger)"/>
    <property type="match status" value="1"/>
</dbReference>
<feature type="domain" description="FYVE-type" evidence="12">
    <location>
        <begin position="605"/>
        <end position="667"/>
    </location>
</feature>
<evidence type="ECO:0000256" key="6">
    <source>
        <dbReference type="ARBA" id="ARBA00022833"/>
    </source>
</evidence>
<evidence type="ECO:0000256" key="3">
    <source>
        <dbReference type="ARBA" id="ARBA00022658"/>
    </source>
</evidence>
<dbReference type="GO" id="GO:0008270">
    <property type="term" value="F:zinc ion binding"/>
    <property type="evidence" value="ECO:0007669"/>
    <property type="project" value="UniProtKB-KW"/>
</dbReference>
<dbReference type="InterPro" id="IPR011011">
    <property type="entry name" value="Znf_FYVE_PHD"/>
</dbReference>
<dbReference type="GO" id="GO:0005737">
    <property type="term" value="C:cytoplasm"/>
    <property type="evidence" value="ECO:0007669"/>
    <property type="project" value="TreeGrafter"/>
</dbReference>
<protein>
    <submittedName>
        <fullName evidence="13">Uncharacterized protein</fullName>
    </submittedName>
</protein>
<evidence type="ECO:0000313" key="13">
    <source>
        <dbReference type="EMBL" id="CAF1414929.1"/>
    </source>
</evidence>
<dbReference type="Gene3D" id="1.20.900.10">
    <property type="entry name" value="Dbl homology (DH) domain"/>
    <property type="match status" value="1"/>
</dbReference>
<gene>
    <name evidence="13" type="ORF">KQP761_LOCUS10306</name>
</gene>
<keyword evidence="7" id="KW-0206">Cytoskeleton</keyword>
<dbReference type="AlphaFoldDB" id="A0A815M367"/>
<comment type="subcellular location">
    <subcellularLocation>
        <location evidence="1">Cytoplasm</location>
        <location evidence="1">Cytoskeleton</location>
    </subcellularLocation>
</comment>
<dbReference type="PROSITE" id="PS50178">
    <property type="entry name" value="ZF_FYVE"/>
    <property type="match status" value="1"/>
</dbReference>
<dbReference type="PROSITE" id="PS50003">
    <property type="entry name" value="PH_DOMAIN"/>
    <property type="match status" value="1"/>
</dbReference>
<evidence type="ECO:0000259" key="11">
    <source>
        <dbReference type="PROSITE" id="PS50010"/>
    </source>
</evidence>
<proteinExistence type="predicted"/>
<evidence type="ECO:0000259" key="10">
    <source>
        <dbReference type="PROSITE" id="PS50003"/>
    </source>
</evidence>
<dbReference type="InterPro" id="IPR013083">
    <property type="entry name" value="Znf_RING/FYVE/PHD"/>
</dbReference>
<dbReference type="InterPro" id="IPR000306">
    <property type="entry name" value="Znf_FYVE"/>
</dbReference>
<dbReference type="InterPro" id="IPR017455">
    <property type="entry name" value="Znf_FYVE-rel"/>
</dbReference>
<evidence type="ECO:0000313" key="14">
    <source>
        <dbReference type="Proteomes" id="UP000663834"/>
    </source>
</evidence>
<comment type="caution">
    <text evidence="13">The sequence shown here is derived from an EMBL/GenBank/DDBJ whole genome shotgun (WGS) entry which is preliminary data.</text>
</comment>
<sequence length="818" mass="95715">MDEKRFKRSGRQPPPSSYPIIYKTQRSRSLSSEKEQGPPLQTVPIKEPKLSAANKIELTPRLERRLKVGELIERFENVESVDNIRLNKFSSSLLTRYTNGRLSARDIWASSSSTGQKKITRTQLTSPIRSLTLIEERLPSNMKNIPDSISHYRNFNNLTTSNEHQSRHTSKSNVTSATKLPKSMIQTKQSSPQHPEIYIKSQQAEIENTVVSRLALESPSKHDEQFEPSASVEFKDHDTKKTIGFNKRLEEIHKTENNYITKLYVLTFKMPKIVKEICQRDENVLKSFNDIYQPLLATLKQLYLFHYENILPCMEQFITGHRTDLIWSIFEEHFQTIENLYKEYYTIYDENQQKFERLCATNALLHTAMLDCQCLMGNLYPINELNCANQHLLRYILLMKSYMKYLDKDSSEYERTCFVHDELTSIAERCEEHLAISSAQLNKLKQRVDSKLDCFEKQQLIWYGSLKKQSPRKHTDISPVYIILFSECILVCGESGNKLEVKRQLSIGKVSVEIIERERMASTSSNVTNAQQSISTTYYPFRVSATEKVYEFIAEKESDREKWVNKIRQASEEFKRRNSTIAIRQSHHRFDETQLGARAPVWVNDTDVTRCQLCHHLFSSKLISRRHHCRSCGRCICNSCSTKKLLLKYCSKQGEKRICDLCYDSFTGIKRHPKLCLKITRDPNKMILFGDFRYFQSKSMIWIELQEDFQLHAFNAKLDQVEDFSINLLEINEILFIKETQTFILDGKDKTYKLSLEINHQITYPKNDYIDKNLQNASNKLFFFANLWYDTMQSARLRTTPLWYIRKRDSADSGISNN</sequence>
<feature type="domain" description="PH" evidence="10">
    <location>
        <begin position="459"/>
        <end position="572"/>
    </location>
</feature>
<keyword evidence="6" id="KW-0862">Zinc</keyword>